<feature type="region of interest" description="Disordered" evidence="2">
    <location>
        <begin position="671"/>
        <end position="701"/>
    </location>
</feature>
<evidence type="ECO:0000259" key="3">
    <source>
        <dbReference type="PROSITE" id="PS50011"/>
    </source>
</evidence>
<dbReference type="Pfam" id="PF00069">
    <property type="entry name" value="Pkinase"/>
    <property type="match status" value="1"/>
</dbReference>
<dbReference type="PROSITE" id="PS00108">
    <property type="entry name" value="PROTEIN_KINASE_ST"/>
    <property type="match status" value="1"/>
</dbReference>
<dbReference type="InterPro" id="IPR019734">
    <property type="entry name" value="TPR_rpt"/>
</dbReference>
<dbReference type="InterPro" id="IPR011990">
    <property type="entry name" value="TPR-like_helical_dom_sf"/>
</dbReference>
<accession>A0A4P2QTD0</accession>
<dbReference type="InterPro" id="IPR008271">
    <property type="entry name" value="Ser/Thr_kinase_AS"/>
</dbReference>
<dbReference type="InterPro" id="IPR051681">
    <property type="entry name" value="Ser/Thr_Kinases-Pseudokinases"/>
</dbReference>
<dbReference type="SMART" id="SM00028">
    <property type="entry name" value="TPR"/>
    <property type="match status" value="6"/>
</dbReference>
<evidence type="ECO:0000256" key="1">
    <source>
        <dbReference type="PROSITE-ProRule" id="PRU00339"/>
    </source>
</evidence>
<evidence type="ECO:0000313" key="4">
    <source>
        <dbReference type="EMBL" id="AUX33291.1"/>
    </source>
</evidence>
<dbReference type="Proteomes" id="UP000295497">
    <property type="component" value="Chromosome"/>
</dbReference>
<dbReference type="RefSeq" id="WP_129576696.1">
    <property type="nucleotide sequence ID" value="NZ_CP012672.1"/>
</dbReference>
<feature type="repeat" description="TPR" evidence="1">
    <location>
        <begin position="464"/>
        <end position="497"/>
    </location>
</feature>
<evidence type="ECO:0000313" key="5">
    <source>
        <dbReference type="Proteomes" id="UP000295497"/>
    </source>
</evidence>
<dbReference type="Pfam" id="PF12688">
    <property type="entry name" value="TPR_5"/>
    <property type="match status" value="1"/>
</dbReference>
<dbReference type="PANTHER" id="PTHR44329:SF289">
    <property type="entry name" value="SERINE_THREONINE-PROTEIN KINASE VIK"/>
    <property type="match status" value="1"/>
</dbReference>
<evidence type="ECO:0000256" key="2">
    <source>
        <dbReference type="SAM" id="MobiDB-lite"/>
    </source>
</evidence>
<dbReference type="GO" id="GO:0004674">
    <property type="term" value="F:protein serine/threonine kinase activity"/>
    <property type="evidence" value="ECO:0007669"/>
    <property type="project" value="TreeGrafter"/>
</dbReference>
<dbReference type="GO" id="GO:0005524">
    <property type="term" value="F:ATP binding"/>
    <property type="evidence" value="ECO:0007669"/>
    <property type="project" value="InterPro"/>
</dbReference>
<dbReference type="Gene3D" id="3.30.200.20">
    <property type="entry name" value="Phosphorylase Kinase, domain 1"/>
    <property type="match status" value="1"/>
</dbReference>
<protein>
    <recommendedName>
        <fullName evidence="3">Protein kinase domain-containing protein</fullName>
    </recommendedName>
</protein>
<proteinExistence type="predicted"/>
<reference evidence="4 5" key="1">
    <citation type="submission" date="2015-09" db="EMBL/GenBank/DDBJ databases">
        <title>Sorangium comparison.</title>
        <authorList>
            <person name="Zaburannyi N."/>
            <person name="Bunk B."/>
            <person name="Overmann J."/>
            <person name="Mueller R."/>
        </authorList>
    </citation>
    <scope>NUCLEOTIDE SEQUENCE [LARGE SCALE GENOMIC DNA]</scope>
    <source>
        <strain evidence="4 5">So ce836</strain>
    </source>
</reference>
<gene>
    <name evidence="4" type="ORF">SOCE836_054460</name>
</gene>
<dbReference type="PROSITE" id="PS50005">
    <property type="entry name" value="TPR"/>
    <property type="match status" value="2"/>
</dbReference>
<dbReference type="InterPro" id="IPR041656">
    <property type="entry name" value="TPR_5"/>
</dbReference>
<dbReference type="InterPro" id="IPR000719">
    <property type="entry name" value="Prot_kinase_dom"/>
</dbReference>
<dbReference type="InterPro" id="IPR011009">
    <property type="entry name" value="Kinase-like_dom_sf"/>
</dbReference>
<feature type="compositionally biased region" description="Polar residues" evidence="2">
    <location>
        <begin position="590"/>
        <end position="599"/>
    </location>
</feature>
<feature type="domain" description="Protein kinase" evidence="3">
    <location>
        <begin position="36"/>
        <end position="295"/>
    </location>
</feature>
<dbReference type="SUPFAM" id="SSF56112">
    <property type="entry name" value="Protein kinase-like (PK-like)"/>
    <property type="match status" value="1"/>
</dbReference>
<sequence length="1047" mass="114584">MPTPWNPLLEAAAQIADGDAHPAPATARSIGMLGKDYEILGIKRGGMGEVYFCRAVGEGGATLALKTFPKSFFFSPETRRAFLREIVHWMRLSGLPQILPALGLLHFEGRPFVVMPHVRPGPEGLVTLHDAIRSGRASRQEKVQWALDIARGLAAAQDRIPGILHGDLKPENILLWNGRGFVSDFGLSRVQGSEGAELATTYPYRAPEVWRGAPVTPAVDIYAFGVILFELVTGRMPLDGHDRGSWEAAHLGAEPERPALADPVERHLVAVALSCVAKAPEARPRSFAEVTKTILQSIEGDPIEHLMRVVDEVDARARFAELQKMMRGWLIDTLLKLGEVELALEEVESVPEGERDGGLWIRYGDALSLAGRDEDAITSFERALDQGLDDLSRFNCMNDLALSLKRLGRVKEAEKVLDDLLSVVPDSMVVKVSANLATVHIAAQEPEKAVNILANLVRQHPGEPRAWANLGIARCMLGEHAQAVSDLRRAVALAPEMVELRVMLAATLMDRLDAFDDAATSLELALQQGAGDDLELYARLLVCYLNLRRTQDAARITVEIKARFGSEGLKQIQESLVNDGAGSEGGDTSHLPSHSPVSNEESEGSRDLHAAQDSAATPLTRRRHGWVLPVAGAAVAVVLAFVPELPALPFALIAALCMIAAVWFGRRPESRSAEASPPEVEPPRAPSDAQEQTSPPGRTSILPYMNVRMYADMRSFSLDFYDDPRRPDYVEQFLRGYRDIVRKMPAYGMNNELRATPFYFTQCARCGFHILTNRDRGYKIDCRLCDGRSQTAPAAAQHLIDLAEKVTAATGLKITDYTSAGLLLLVQVEDASVEDRVRAACEKVGFEVAPRDGFAARVLLTNARERTTLSPDRTAWIFQKRSVTKEKGYDKITPRFLDALLEELREIAPGVMTASMAIDLAYLEPDYERKLRERAEAAVEAEPYDAGHRKRLANMLRAAGDLTGAREHALAAVSLAPADADALVELAATEIAMSRFEDAASSAEKAVQLDPLHRFALAALFASSRELGREERAAWAAARLRSLGGLV</sequence>
<dbReference type="Gene3D" id="1.25.40.10">
    <property type="entry name" value="Tetratricopeptide repeat domain"/>
    <property type="match status" value="2"/>
</dbReference>
<dbReference type="SUPFAM" id="SSF48452">
    <property type="entry name" value="TPR-like"/>
    <property type="match status" value="2"/>
</dbReference>
<organism evidence="4 5">
    <name type="scientific">Sorangium cellulosum</name>
    <name type="common">Polyangium cellulosum</name>
    <dbReference type="NCBI Taxonomy" id="56"/>
    <lineage>
        <taxon>Bacteria</taxon>
        <taxon>Pseudomonadati</taxon>
        <taxon>Myxococcota</taxon>
        <taxon>Polyangia</taxon>
        <taxon>Polyangiales</taxon>
        <taxon>Polyangiaceae</taxon>
        <taxon>Sorangium</taxon>
    </lineage>
</organism>
<dbReference type="SMART" id="SM00220">
    <property type="entry name" value="S_TKc"/>
    <property type="match status" value="1"/>
</dbReference>
<keyword evidence="1" id="KW-0802">TPR repeat</keyword>
<dbReference type="EMBL" id="CP012672">
    <property type="protein sequence ID" value="AUX33291.1"/>
    <property type="molecule type" value="Genomic_DNA"/>
</dbReference>
<dbReference type="PANTHER" id="PTHR44329">
    <property type="entry name" value="SERINE/THREONINE-PROTEIN KINASE TNNI3K-RELATED"/>
    <property type="match status" value="1"/>
</dbReference>
<dbReference type="CDD" id="cd14014">
    <property type="entry name" value="STKc_PknB_like"/>
    <property type="match status" value="1"/>
</dbReference>
<name>A0A4P2QTD0_SORCE</name>
<dbReference type="AlphaFoldDB" id="A0A4P2QTD0"/>
<feature type="repeat" description="TPR" evidence="1">
    <location>
        <begin position="980"/>
        <end position="1013"/>
    </location>
</feature>
<feature type="region of interest" description="Disordered" evidence="2">
    <location>
        <begin position="578"/>
        <end position="616"/>
    </location>
</feature>
<dbReference type="PROSITE" id="PS50011">
    <property type="entry name" value="PROTEIN_KINASE_DOM"/>
    <property type="match status" value="1"/>
</dbReference>
<dbReference type="Gene3D" id="1.10.510.10">
    <property type="entry name" value="Transferase(Phosphotransferase) domain 1"/>
    <property type="match status" value="1"/>
</dbReference>